<proteinExistence type="predicted"/>
<comment type="caution">
    <text evidence="1">The sequence shown here is derived from an EMBL/GenBank/DDBJ whole genome shotgun (WGS) entry which is preliminary data.</text>
</comment>
<name>A0ABD5YY21_9EURY</name>
<gene>
    <name evidence="1" type="ORF">ACFQL7_22445</name>
</gene>
<dbReference type="Proteomes" id="UP001596417">
    <property type="component" value="Unassembled WGS sequence"/>
</dbReference>
<reference evidence="1 2" key="1">
    <citation type="journal article" date="2019" name="Int. J. Syst. Evol. Microbiol.">
        <title>The Global Catalogue of Microorganisms (GCM) 10K type strain sequencing project: providing services to taxonomists for standard genome sequencing and annotation.</title>
        <authorList>
            <consortium name="The Broad Institute Genomics Platform"/>
            <consortium name="The Broad Institute Genome Sequencing Center for Infectious Disease"/>
            <person name="Wu L."/>
            <person name="Ma J."/>
        </authorList>
    </citation>
    <scope>NUCLEOTIDE SEQUENCE [LARGE SCALE GENOMIC DNA]</scope>
    <source>
        <strain evidence="1 2">RDMS1</strain>
    </source>
</reference>
<evidence type="ECO:0000313" key="2">
    <source>
        <dbReference type="Proteomes" id="UP001596417"/>
    </source>
</evidence>
<dbReference type="EMBL" id="JBHTAX010000004">
    <property type="protein sequence ID" value="MFC7192301.1"/>
    <property type="molecule type" value="Genomic_DNA"/>
</dbReference>
<keyword evidence="2" id="KW-1185">Reference proteome</keyword>
<dbReference type="RefSeq" id="WP_248909830.1">
    <property type="nucleotide sequence ID" value="NZ_CP109980.1"/>
</dbReference>
<dbReference type="GeneID" id="76201971"/>
<dbReference type="AlphaFoldDB" id="A0ABD5YY21"/>
<evidence type="ECO:0008006" key="3">
    <source>
        <dbReference type="Google" id="ProtNLM"/>
    </source>
</evidence>
<accession>A0ABD5YY21</accession>
<organism evidence="1 2">
    <name type="scientific">Halocatena marina</name>
    <dbReference type="NCBI Taxonomy" id="2934937"/>
    <lineage>
        <taxon>Archaea</taxon>
        <taxon>Methanobacteriati</taxon>
        <taxon>Methanobacteriota</taxon>
        <taxon>Stenosarchaea group</taxon>
        <taxon>Halobacteria</taxon>
        <taxon>Halobacteriales</taxon>
        <taxon>Natronomonadaceae</taxon>
        <taxon>Halocatena</taxon>
    </lineage>
</organism>
<protein>
    <recommendedName>
        <fullName evidence="3">Transposase</fullName>
    </recommendedName>
</protein>
<evidence type="ECO:0000313" key="1">
    <source>
        <dbReference type="EMBL" id="MFC7192301.1"/>
    </source>
</evidence>
<sequence>MSYADDGQFPEVVLTYLLKPNRWSRDRDGSDDGILVEIGAATDETYSRKLGQEQVSYCFSDYR</sequence>